<evidence type="ECO:0000313" key="2">
    <source>
        <dbReference type="Proteomes" id="UP001152320"/>
    </source>
</evidence>
<proteinExistence type="predicted"/>
<comment type="caution">
    <text evidence="1">The sequence shown here is derived from an EMBL/GenBank/DDBJ whole genome shotgun (WGS) entry which is preliminary data.</text>
</comment>
<dbReference type="CDD" id="cd10442">
    <property type="entry name" value="GIY-YIG_PLEs"/>
    <property type="match status" value="1"/>
</dbReference>
<protein>
    <recommendedName>
        <fullName evidence="3">GIY-YIG domain-containing protein</fullName>
    </recommendedName>
</protein>
<reference evidence="1" key="1">
    <citation type="submission" date="2021-10" db="EMBL/GenBank/DDBJ databases">
        <title>Tropical sea cucumber genome reveals ecological adaptation and Cuvierian tubules defense mechanism.</title>
        <authorList>
            <person name="Chen T."/>
        </authorList>
    </citation>
    <scope>NUCLEOTIDE SEQUENCE</scope>
    <source>
        <strain evidence="1">Nanhai2018</strain>
        <tissue evidence="1">Muscle</tissue>
    </source>
</reference>
<name>A0A9Q1BBH3_HOLLE</name>
<dbReference type="InterPro" id="IPR035901">
    <property type="entry name" value="GIY-YIG_endonuc_sf"/>
</dbReference>
<organism evidence="1 2">
    <name type="scientific">Holothuria leucospilota</name>
    <name type="common">Black long sea cucumber</name>
    <name type="synonym">Mertensiothuria leucospilota</name>
    <dbReference type="NCBI Taxonomy" id="206669"/>
    <lineage>
        <taxon>Eukaryota</taxon>
        <taxon>Metazoa</taxon>
        <taxon>Echinodermata</taxon>
        <taxon>Eleutherozoa</taxon>
        <taxon>Echinozoa</taxon>
        <taxon>Holothuroidea</taxon>
        <taxon>Aspidochirotacea</taxon>
        <taxon>Aspidochirotida</taxon>
        <taxon>Holothuriidae</taxon>
        <taxon>Holothuria</taxon>
    </lineage>
</organism>
<evidence type="ECO:0008006" key="3">
    <source>
        <dbReference type="Google" id="ProtNLM"/>
    </source>
</evidence>
<sequence length="239" mass="27908">MYPDELEFTYEFDFNTINFLDIRIQRSKEGFLSTDLFVKPTFKNLYLRYDSYHSKSTLDNIMSKTFKDNFHRPPAVVFRQPPNLKSLLVRAKLSQSFSVESKGCFKTHSKRCVTCSALKETAFVQSHYTGQKFKLFHNTTCDSVGLVYLINCLDCKKQYVGETGGELRIRHRGHRQEIRKANTPLGKHFQSCKNFELIGIEKLVNNSKRVREEVELKWIYRLNTFAPVGMNVKEVSHDI</sequence>
<accession>A0A9Q1BBH3</accession>
<dbReference type="PANTHER" id="PTHR21301:SF10">
    <property type="entry name" value="REVERSE TRANSCRIPTASE DOMAIN-CONTAINING PROTEIN"/>
    <property type="match status" value="1"/>
</dbReference>
<keyword evidence="2" id="KW-1185">Reference proteome</keyword>
<dbReference type="AlphaFoldDB" id="A0A9Q1BBH3"/>
<dbReference type="Proteomes" id="UP001152320">
    <property type="component" value="Chromosome 22"/>
</dbReference>
<dbReference type="EMBL" id="JAIZAY010000022">
    <property type="protein sequence ID" value="KAJ8020570.1"/>
    <property type="molecule type" value="Genomic_DNA"/>
</dbReference>
<gene>
    <name evidence="1" type="ORF">HOLleu_40195</name>
</gene>
<evidence type="ECO:0000313" key="1">
    <source>
        <dbReference type="EMBL" id="KAJ8020570.1"/>
    </source>
</evidence>
<dbReference type="Gene3D" id="3.40.1440.10">
    <property type="entry name" value="GIY-YIG endonuclease"/>
    <property type="match status" value="1"/>
</dbReference>
<dbReference type="PANTHER" id="PTHR21301">
    <property type="entry name" value="REVERSE TRANSCRIPTASE"/>
    <property type="match status" value="1"/>
</dbReference>